<keyword evidence="2" id="KW-1185">Reference proteome</keyword>
<accession>A0ABR1QEN3</accession>
<dbReference type="EMBL" id="JAQQWE010000005">
    <property type="protein sequence ID" value="KAK7952446.1"/>
    <property type="molecule type" value="Genomic_DNA"/>
</dbReference>
<comment type="caution">
    <text evidence="1">The sequence shown here is derived from an EMBL/GenBank/DDBJ whole genome shotgun (WGS) entry which is preliminary data.</text>
</comment>
<dbReference type="PANTHER" id="PTHR10622:SF10">
    <property type="entry name" value="HET DOMAIN-CONTAINING PROTEIN"/>
    <property type="match status" value="1"/>
</dbReference>
<dbReference type="PANTHER" id="PTHR10622">
    <property type="entry name" value="HET DOMAIN-CONTAINING PROTEIN"/>
    <property type="match status" value="1"/>
</dbReference>
<dbReference type="GeneID" id="92077458"/>
<organism evidence="1 2">
    <name type="scientific">Apiospora aurea</name>
    <dbReference type="NCBI Taxonomy" id="335848"/>
    <lineage>
        <taxon>Eukaryota</taxon>
        <taxon>Fungi</taxon>
        <taxon>Dikarya</taxon>
        <taxon>Ascomycota</taxon>
        <taxon>Pezizomycotina</taxon>
        <taxon>Sordariomycetes</taxon>
        <taxon>Xylariomycetidae</taxon>
        <taxon>Amphisphaeriales</taxon>
        <taxon>Apiosporaceae</taxon>
        <taxon>Apiospora</taxon>
    </lineage>
</organism>
<evidence type="ECO:0000313" key="1">
    <source>
        <dbReference type="EMBL" id="KAK7952446.1"/>
    </source>
</evidence>
<gene>
    <name evidence="1" type="ORF">PG986_008174</name>
</gene>
<proteinExistence type="predicted"/>
<sequence length="91" mass="10036">MPARLNTAVQDILASISVASRMFWASKRQTTRSEDAASCLMGLFDVNMPLLYGEGIKAFARLQEEIIKVSTDTSILAFTNPWLWDPTGVLG</sequence>
<name>A0ABR1QEN3_9PEZI</name>
<evidence type="ECO:0000313" key="2">
    <source>
        <dbReference type="Proteomes" id="UP001391051"/>
    </source>
</evidence>
<reference evidence="1 2" key="1">
    <citation type="submission" date="2023-01" db="EMBL/GenBank/DDBJ databases">
        <title>Analysis of 21 Apiospora genomes using comparative genomics revels a genus with tremendous synthesis potential of carbohydrate active enzymes and secondary metabolites.</title>
        <authorList>
            <person name="Sorensen T."/>
        </authorList>
    </citation>
    <scope>NUCLEOTIDE SEQUENCE [LARGE SCALE GENOMIC DNA]</scope>
    <source>
        <strain evidence="1 2">CBS 24483</strain>
    </source>
</reference>
<dbReference type="Proteomes" id="UP001391051">
    <property type="component" value="Unassembled WGS sequence"/>
</dbReference>
<protein>
    <submittedName>
        <fullName evidence="1">Uncharacterized protein</fullName>
    </submittedName>
</protein>
<dbReference type="RefSeq" id="XP_066700508.1">
    <property type="nucleotide sequence ID" value="XM_066844396.1"/>
</dbReference>